<accession>A0ABU9Z0P6</accession>
<keyword evidence="2" id="KW-1185">Reference proteome</keyword>
<sequence length="463" mass="52292">MNDPSQARRTAFRALIEAFFQKSLDAKRDKLPDDDPKYTALAAQYERSTRLAEATVKLQDIQLVTHPLKGTHPDIKIKQATNLYVNPTTLIQHQEVGSHCLASTGFADDVTGDAAALGHYKLLKQEFEGRTLLEWFRDGDPDAIAALNDDPEIAHAWAASFAALSKPRSKLSSHTLAKQLYWLSGGDPLDDTHYHLLAPLYASALAHRVFQTLNEDRFGDAAKAARQARRDNVEHPQGYAEYPSLAVQKLGGTKPQNISQLNSERGGNNYLLGSLPPQWKSRGILAPLSTDSVFPRFGRSPSVRKTVRELLSFLESDPPPTMETRNQRDAFIDALLDELVSFAAELQQALPQGWTLDEDCELVREEQLWLDPHRTEKDAVFRSDWEWMDWPAQIGKRFGNWLNNQLDKRLPLGEIEAREWVKELLLDEPPEDPKARRATWAGRLHTLRHDVDAPTYIPTREGT</sequence>
<dbReference type="InterPro" id="IPR013397">
    <property type="entry name" value="CRISPR-assoc_prot_Csy1"/>
</dbReference>
<reference evidence="1 2" key="1">
    <citation type="journal article" date="2018" name="Int. J. Syst. Evol. Microbiol.">
        <title>Uliginosibacterium sediminicola sp. nov., isolated from freshwater sediment.</title>
        <authorList>
            <person name="Hwang W.M."/>
            <person name="Kim S.M."/>
            <person name="Kang K."/>
            <person name="Ahn T.Y."/>
        </authorList>
    </citation>
    <scope>NUCLEOTIDE SEQUENCE [LARGE SCALE GENOMIC DNA]</scope>
    <source>
        <strain evidence="1 2">M1-21</strain>
    </source>
</reference>
<dbReference type="Proteomes" id="UP001410394">
    <property type="component" value="Unassembled WGS sequence"/>
</dbReference>
<protein>
    <submittedName>
        <fullName evidence="1">Type I-F CRISPR-associated protein Csy1</fullName>
    </submittedName>
</protein>
<proteinExistence type="predicted"/>
<organism evidence="1 2">
    <name type="scientific">Uliginosibacterium sediminicola</name>
    <dbReference type="NCBI Taxonomy" id="2024550"/>
    <lineage>
        <taxon>Bacteria</taxon>
        <taxon>Pseudomonadati</taxon>
        <taxon>Pseudomonadota</taxon>
        <taxon>Betaproteobacteria</taxon>
        <taxon>Rhodocyclales</taxon>
        <taxon>Zoogloeaceae</taxon>
        <taxon>Uliginosibacterium</taxon>
    </lineage>
</organism>
<name>A0ABU9Z0P6_9RHOO</name>
<dbReference type="EMBL" id="JBDIVE010000008">
    <property type="protein sequence ID" value="MEN3069649.1"/>
    <property type="molecule type" value="Genomic_DNA"/>
</dbReference>
<dbReference type="NCBIfam" id="TIGR02564">
    <property type="entry name" value="cas_Csy1"/>
    <property type="match status" value="1"/>
</dbReference>
<dbReference type="Pfam" id="PF09611">
    <property type="entry name" value="Cas_Csy1"/>
    <property type="match status" value="1"/>
</dbReference>
<comment type="caution">
    <text evidence="1">The sequence shown here is derived from an EMBL/GenBank/DDBJ whole genome shotgun (WGS) entry which is preliminary data.</text>
</comment>
<gene>
    <name evidence="1" type="primary">csy1</name>
    <name evidence="1" type="ORF">ABDB84_14270</name>
</gene>
<evidence type="ECO:0000313" key="1">
    <source>
        <dbReference type="EMBL" id="MEN3069649.1"/>
    </source>
</evidence>
<evidence type="ECO:0000313" key="2">
    <source>
        <dbReference type="Proteomes" id="UP001410394"/>
    </source>
</evidence>
<dbReference type="RefSeq" id="WP_345920422.1">
    <property type="nucleotide sequence ID" value="NZ_JBDIVE010000008.1"/>
</dbReference>